<dbReference type="PANTHER" id="PTHR36118">
    <property type="entry name" value="ION-TRANSLOCATING OXIDOREDUCTASE COMPLEX SUBUNIT G"/>
    <property type="match status" value="1"/>
</dbReference>
<dbReference type="Proteomes" id="UP001165393">
    <property type="component" value="Unassembled WGS sequence"/>
</dbReference>
<dbReference type="NCBIfam" id="TIGR01947">
    <property type="entry name" value="rnfG"/>
    <property type="match status" value="1"/>
</dbReference>
<keyword evidence="9" id="KW-1185">Reference proteome</keyword>
<comment type="function">
    <text evidence="6">Part of a membrane-bound complex that couples electron transfer with translocation of ions across the membrane.</text>
</comment>
<evidence type="ECO:0000313" key="9">
    <source>
        <dbReference type="Proteomes" id="UP001165393"/>
    </source>
</evidence>
<keyword evidence="6" id="KW-0472">Membrane</keyword>
<name>A0AA41W9D3_9GAMM</name>
<dbReference type="PROSITE" id="PS51257">
    <property type="entry name" value="PROKAR_LIPOPROTEIN"/>
    <property type="match status" value="1"/>
</dbReference>
<dbReference type="AlphaFoldDB" id="A0AA41W9D3"/>
<comment type="cofactor">
    <cofactor evidence="6">
        <name>FMN</name>
        <dbReference type="ChEBI" id="CHEBI:58210"/>
    </cofactor>
</comment>
<dbReference type="GO" id="GO:0009055">
    <property type="term" value="F:electron transfer activity"/>
    <property type="evidence" value="ECO:0007669"/>
    <property type="project" value="InterPro"/>
</dbReference>
<keyword evidence="6" id="KW-1278">Translocase</keyword>
<keyword evidence="3 6" id="KW-0285">Flavoprotein</keyword>
<evidence type="ECO:0000256" key="4">
    <source>
        <dbReference type="ARBA" id="ARBA00022643"/>
    </source>
</evidence>
<evidence type="ECO:0000259" key="7">
    <source>
        <dbReference type="SMART" id="SM00900"/>
    </source>
</evidence>
<dbReference type="PIRSF" id="PIRSF006091">
    <property type="entry name" value="E_trnsport_RnfG"/>
    <property type="match status" value="1"/>
</dbReference>
<keyword evidence="2 6" id="KW-0597">Phosphoprotein</keyword>
<dbReference type="EMBL" id="JAMQGP010000007">
    <property type="protein sequence ID" value="MCM2680818.1"/>
    <property type="molecule type" value="Genomic_DNA"/>
</dbReference>
<organism evidence="8 9">
    <name type="scientific">Echinimonas agarilytica</name>
    <dbReference type="NCBI Taxonomy" id="1215918"/>
    <lineage>
        <taxon>Bacteria</taxon>
        <taxon>Pseudomonadati</taxon>
        <taxon>Pseudomonadota</taxon>
        <taxon>Gammaproteobacteria</taxon>
        <taxon>Alteromonadales</taxon>
        <taxon>Echinimonadaceae</taxon>
        <taxon>Echinimonas</taxon>
    </lineage>
</organism>
<dbReference type="EC" id="7.-.-.-" evidence="6"/>
<keyword evidence="6" id="KW-1133">Transmembrane helix</keyword>
<evidence type="ECO:0000313" key="8">
    <source>
        <dbReference type="EMBL" id="MCM2680818.1"/>
    </source>
</evidence>
<comment type="caution">
    <text evidence="8">The sequence shown here is derived from an EMBL/GenBank/DDBJ whole genome shotgun (WGS) entry which is preliminary data.</text>
</comment>
<protein>
    <recommendedName>
        <fullName evidence="6">Ion-translocating oxidoreductase complex subunit G</fullName>
        <ecNumber evidence="6">7.-.-.-</ecNumber>
    </recommendedName>
    <alternativeName>
        <fullName evidence="6">Rnf electron transport complex subunit G</fullName>
    </alternativeName>
</protein>
<feature type="modified residue" description="FMN phosphoryl threonine" evidence="6">
    <location>
        <position position="176"/>
    </location>
</feature>
<evidence type="ECO:0000256" key="2">
    <source>
        <dbReference type="ARBA" id="ARBA00022553"/>
    </source>
</evidence>
<keyword evidence="6" id="KW-0997">Cell inner membrane</keyword>
<comment type="subunit">
    <text evidence="6">The complex is composed of six subunits: RnfA, RnfB, RnfC, RnfD, RnfE and RnfG.</text>
</comment>
<dbReference type="NCBIfam" id="NF002519">
    <property type="entry name" value="PRK01908.1"/>
    <property type="match status" value="1"/>
</dbReference>
<keyword evidence="4 6" id="KW-0288">FMN</keyword>
<reference evidence="8 9" key="1">
    <citation type="journal article" date="2013" name="Antonie Van Leeuwenhoek">
        <title>Echinimonas agarilytica gen. nov., sp. nov., a new gammaproteobacterium isolated from the sea urchin Strongylocentrotus intermedius.</title>
        <authorList>
            <person name="Nedashkovskaya O.I."/>
            <person name="Stenkova A.M."/>
            <person name="Zhukova N.V."/>
            <person name="Van Trappen S."/>
            <person name="Lee J.S."/>
            <person name="Kim S.B."/>
        </authorList>
    </citation>
    <scope>NUCLEOTIDE SEQUENCE [LARGE SCALE GENOMIC DNA]</scope>
    <source>
        <strain evidence="8 9">KMM 6351</strain>
    </source>
</reference>
<dbReference type="SMART" id="SM00900">
    <property type="entry name" value="FMN_bind"/>
    <property type="match status" value="1"/>
</dbReference>
<dbReference type="HAMAP" id="MF_00479">
    <property type="entry name" value="RsxG_RnfG"/>
    <property type="match status" value="1"/>
</dbReference>
<proteinExistence type="inferred from homology"/>
<dbReference type="InterPro" id="IPR007329">
    <property type="entry name" value="FMN-bd"/>
</dbReference>
<keyword evidence="1 6" id="KW-0813">Transport</keyword>
<evidence type="ECO:0000256" key="6">
    <source>
        <dbReference type="HAMAP-Rule" id="MF_00479"/>
    </source>
</evidence>
<feature type="domain" description="FMN-binding" evidence="7">
    <location>
        <begin position="101"/>
        <end position="193"/>
    </location>
</feature>
<evidence type="ECO:0000256" key="5">
    <source>
        <dbReference type="ARBA" id="ARBA00022982"/>
    </source>
</evidence>
<dbReference type="InterPro" id="IPR010209">
    <property type="entry name" value="Ion_transpt_RnfG/RsxG"/>
</dbReference>
<sequence>MMNSIQKNGLLLLIFALACTGLVAITYVITKPKIDEEELLNKYKVLNQVIPPELHDNELVHHCINVQDDHLLGSRNRHHAYVATLNNAPSAIAIETTAPNGYTGRIELIVGIAIDGTVTGVRVLDHKETPGLGDKIDKRKSDWIDSFVGKSVDGNKDSKWGVRKDGGQFDQFTGATITPRAVVAAVKRTVLFYQANQDELMNRAADCEVSK</sequence>
<evidence type="ECO:0000256" key="1">
    <source>
        <dbReference type="ARBA" id="ARBA00022448"/>
    </source>
</evidence>
<dbReference type="PANTHER" id="PTHR36118:SF1">
    <property type="entry name" value="ION-TRANSLOCATING OXIDOREDUCTASE COMPLEX SUBUNIT G"/>
    <property type="match status" value="1"/>
</dbReference>
<gene>
    <name evidence="8" type="primary">rsxG</name>
    <name evidence="6" type="synonym">rnfG</name>
    <name evidence="8" type="ORF">NAF29_14265</name>
</gene>
<dbReference type="Pfam" id="PF04205">
    <property type="entry name" value="FMN_bind"/>
    <property type="match status" value="1"/>
</dbReference>
<dbReference type="GO" id="GO:0022900">
    <property type="term" value="P:electron transport chain"/>
    <property type="evidence" value="ECO:0007669"/>
    <property type="project" value="UniProtKB-UniRule"/>
</dbReference>
<evidence type="ECO:0000256" key="3">
    <source>
        <dbReference type="ARBA" id="ARBA00022630"/>
    </source>
</evidence>
<comment type="similarity">
    <text evidence="6">Belongs to the RnfG family.</text>
</comment>
<dbReference type="GO" id="GO:0010181">
    <property type="term" value="F:FMN binding"/>
    <property type="evidence" value="ECO:0007669"/>
    <property type="project" value="InterPro"/>
</dbReference>
<keyword evidence="6" id="KW-0812">Transmembrane</keyword>
<comment type="subcellular location">
    <subcellularLocation>
        <location evidence="6">Cell inner membrane</location>
        <topology evidence="6">Single-pass membrane protein</topology>
    </subcellularLocation>
</comment>
<keyword evidence="6" id="KW-1003">Cell membrane</keyword>
<accession>A0AA41W9D3</accession>
<keyword evidence="5 6" id="KW-0249">Electron transport</keyword>
<dbReference type="GO" id="GO:0005886">
    <property type="term" value="C:plasma membrane"/>
    <property type="evidence" value="ECO:0007669"/>
    <property type="project" value="UniProtKB-SubCell"/>
</dbReference>